<protein>
    <submittedName>
        <fullName evidence="2">DUF934 domain-containing protein</fullName>
    </submittedName>
</protein>
<sequence length="162" mass="17967">MKFISSHTDSWHRVGGEDGPDPHPKAGPNRLLTLEQWHAVRDTWPADVPAGVVIPNTLDVEELAADLPRLALIAVQFPKWVDGRGYSQARVLRSRLRYTGEVRAIGDVLVDMLPLLARTGVDAVQLRHDQNEASARRALSLVTDFYQGDVREARPLFARAGS</sequence>
<dbReference type="Proteomes" id="UP001379945">
    <property type="component" value="Unassembled WGS sequence"/>
</dbReference>
<keyword evidence="3" id="KW-1185">Reference proteome</keyword>
<evidence type="ECO:0000313" key="2">
    <source>
        <dbReference type="EMBL" id="MEK8045898.1"/>
    </source>
</evidence>
<accession>A0ABU9C212</accession>
<dbReference type="PIRSF" id="PIRSF030820">
    <property type="entry name" value="UCP030820"/>
    <property type="match status" value="1"/>
</dbReference>
<feature type="region of interest" description="Disordered" evidence="1">
    <location>
        <begin position="1"/>
        <end position="28"/>
    </location>
</feature>
<feature type="compositionally biased region" description="Basic and acidic residues" evidence="1">
    <location>
        <begin position="9"/>
        <end position="24"/>
    </location>
</feature>
<dbReference type="EMBL" id="JBBUTI010000004">
    <property type="protein sequence ID" value="MEK8045898.1"/>
    <property type="molecule type" value="Genomic_DNA"/>
</dbReference>
<reference evidence="2 3" key="1">
    <citation type="submission" date="2024-04" db="EMBL/GenBank/DDBJ databases">
        <title>Novel species of the genus Ideonella isolated from streams.</title>
        <authorList>
            <person name="Lu H."/>
        </authorList>
    </citation>
    <scope>NUCLEOTIDE SEQUENCE [LARGE SCALE GENOMIC DNA]</scope>
    <source>
        <strain evidence="2 3">LYT19W</strain>
    </source>
</reference>
<dbReference type="RefSeq" id="WP_341398180.1">
    <property type="nucleotide sequence ID" value="NZ_JBBUTI010000004.1"/>
</dbReference>
<gene>
    <name evidence="2" type="ORF">AACH00_06015</name>
</gene>
<dbReference type="InterPro" id="IPR008318">
    <property type="entry name" value="UCP030820"/>
</dbReference>
<evidence type="ECO:0000256" key="1">
    <source>
        <dbReference type="SAM" id="MobiDB-lite"/>
    </source>
</evidence>
<dbReference type="Pfam" id="PF06073">
    <property type="entry name" value="DUF934"/>
    <property type="match status" value="1"/>
</dbReference>
<evidence type="ECO:0000313" key="3">
    <source>
        <dbReference type="Proteomes" id="UP001379945"/>
    </source>
</evidence>
<organism evidence="2 3">
    <name type="scientific">Ideonella margarita</name>
    <dbReference type="NCBI Taxonomy" id="2984191"/>
    <lineage>
        <taxon>Bacteria</taxon>
        <taxon>Pseudomonadati</taxon>
        <taxon>Pseudomonadota</taxon>
        <taxon>Betaproteobacteria</taxon>
        <taxon>Burkholderiales</taxon>
        <taxon>Sphaerotilaceae</taxon>
        <taxon>Ideonella</taxon>
    </lineage>
</organism>
<comment type="caution">
    <text evidence="2">The sequence shown here is derived from an EMBL/GenBank/DDBJ whole genome shotgun (WGS) entry which is preliminary data.</text>
</comment>
<name>A0ABU9C212_9BURK</name>
<proteinExistence type="predicted"/>